<gene>
    <name evidence="6" type="ORF">Q5H91_04630</name>
</gene>
<comment type="caution">
    <text evidence="6">The sequence shown here is derived from an EMBL/GenBank/DDBJ whole genome shotgun (WGS) entry which is preliminary data.</text>
</comment>
<dbReference type="Gene3D" id="2.160.20.10">
    <property type="entry name" value="Single-stranded right-handed beta-helix, Pectin lyase-like"/>
    <property type="match status" value="1"/>
</dbReference>
<protein>
    <submittedName>
        <fullName evidence="6">YDG domain-containing protein</fullName>
    </submittedName>
</protein>
<accession>A0ABT9EHP9</accession>
<dbReference type="InterPro" id="IPR041248">
    <property type="entry name" value="YDG"/>
</dbReference>
<dbReference type="EMBL" id="JAUUDS010000001">
    <property type="protein sequence ID" value="MDP1026489.1"/>
    <property type="molecule type" value="Genomic_DNA"/>
</dbReference>
<dbReference type="NCBIfam" id="TIGR01901">
    <property type="entry name" value="adhes_NPXG"/>
    <property type="match status" value="1"/>
</dbReference>
<feature type="chain" id="PRO_5047453548" evidence="4">
    <location>
        <begin position="33"/>
        <end position="1850"/>
    </location>
</feature>
<dbReference type="SUPFAM" id="SSF51126">
    <property type="entry name" value="Pectin lyase-like"/>
    <property type="match status" value="1"/>
</dbReference>
<dbReference type="InterPro" id="IPR012334">
    <property type="entry name" value="Pectin_lyas_fold"/>
</dbReference>
<dbReference type="SMART" id="SM00912">
    <property type="entry name" value="Haemagg_act"/>
    <property type="match status" value="1"/>
</dbReference>
<evidence type="ECO:0000256" key="4">
    <source>
        <dbReference type="SAM" id="SignalP"/>
    </source>
</evidence>
<keyword evidence="3 4" id="KW-0732">Signal</keyword>
<evidence type="ECO:0000259" key="5">
    <source>
        <dbReference type="SMART" id="SM00912"/>
    </source>
</evidence>
<dbReference type="InterPro" id="IPR050909">
    <property type="entry name" value="Bact_Autotransporter_VF"/>
</dbReference>
<feature type="domain" description="Filamentous haemagglutinin FhaB/tRNA nuclease CdiA-like TPS" evidence="5">
    <location>
        <begin position="35"/>
        <end position="147"/>
    </location>
</feature>
<name>A0ABT9EHP9_9SPHN</name>
<dbReference type="Proteomes" id="UP001230685">
    <property type="component" value="Unassembled WGS sequence"/>
</dbReference>
<organism evidence="6 7">
    <name type="scientific">Sphingomonas aurea</name>
    <dbReference type="NCBI Taxonomy" id="3063994"/>
    <lineage>
        <taxon>Bacteria</taxon>
        <taxon>Pseudomonadati</taxon>
        <taxon>Pseudomonadota</taxon>
        <taxon>Alphaproteobacteria</taxon>
        <taxon>Sphingomonadales</taxon>
        <taxon>Sphingomonadaceae</taxon>
        <taxon>Sphingomonas</taxon>
    </lineage>
</organism>
<evidence type="ECO:0000313" key="6">
    <source>
        <dbReference type="EMBL" id="MDP1026489.1"/>
    </source>
</evidence>
<dbReference type="InterPro" id="IPR008638">
    <property type="entry name" value="FhaB/CdiA-like_TPS"/>
</dbReference>
<feature type="signal peptide" evidence="4">
    <location>
        <begin position="1"/>
        <end position="32"/>
    </location>
</feature>
<reference evidence="6 7" key="1">
    <citation type="submission" date="2023-07" db="EMBL/GenBank/DDBJ databases">
        <authorList>
            <person name="Kim M.K."/>
        </authorList>
    </citation>
    <scope>NUCLEOTIDE SEQUENCE [LARGE SCALE GENOMIC DNA]</scope>
    <source>
        <strain evidence="6 7">KR1UV-12</strain>
    </source>
</reference>
<dbReference type="Pfam" id="PF18657">
    <property type="entry name" value="YDG"/>
    <property type="match status" value="8"/>
</dbReference>
<dbReference type="InterPro" id="IPR011050">
    <property type="entry name" value="Pectin_lyase_fold/virulence"/>
</dbReference>
<evidence type="ECO:0000256" key="3">
    <source>
        <dbReference type="ARBA" id="ARBA00022729"/>
    </source>
</evidence>
<evidence type="ECO:0000256" key="1">
    <source>
        <dbReference type="ARBA" id="ARBA00004613"/>
    </source>
</evidence>
<keyword evidence="2" id="KW-0964">Secreted</keyword>
<dbReference type="PANTHER" id="PTHR12338:SF8">
    <property type="entry name" value="HEME_HEMOPEXIN-BINDING PROTEIN"/>
    <property type="match status" value="1"/>
</dbReference>
<comment type="subcellular location">
    <subcellularLocation>
        <location evidence="1">Secreted</location>
    </subcellularLocation>
</comment>
<keyword evidence="7" id="KW-1185">Reference proteome</keyword>
<dbReference type="Pfam" id="PF05860">
    <property type="entry name" value="TPS"/>
    <property type="match status" value="1"/>
</dbReference>
<proteinExistence type="predicted"/>
<dbReference type="PANTHER" id="PTHR12338">
    <property type="entry name" value="AUTOTRANSPORTER"/>
    <property type="match status" value="1"/>
</dbReference>
<dbReference type="InterPro" id="IPR006311">
    <property type="entry name" value="TAT_signal"/>
</dbReference>
<sequence length="1850" mass="180882">MTFSHAPRRRLLVGASSVALLGTLALSTPLRAQTAPVLPTGGSVVSGSATITTGANRVDIHQTSDRMVANWTGFDIGAGGAVVFQQPGANSVALNRVTGGSASQILGRLSANGQVWLLNPNGVVFGRGASVDVGGLVASSLALSDADFAAGRLRLTGGTGAGAIVNGGVLGSAAGGVVALVGPSVTNSGTITTPGGSTVLAAGDAVTLDFVGDGLVGYRVERGVLGALAGNSGTIDASGGLVALTARGADAATASVVNNSGLIRATALVSRAGRIVLDGDATAGAVDLTGTLDASSAFGRGGAITVTGHDVALSGAAIDASGTAGGGIVQIGGGRFGKDAGVANATNLTVDAASTIRADATTNGNGGEVTAWSDRTTRFAGRLSARGGAAGGDGGQLEVSGKEVLHYAGIADALAPMGRTGDLLLDPTNITIEGGSGTSGDWTSGTGDITVYAATLEAQTANVLLQATRYITFNDLNGNGGDGDIVMQRNVSFRAETLNGLSGTPSSRRASILFANPDNTLKVSGTGSIYMNGGGLGEGSIGERIGENSTQSPGIVTGRLGTFNLIAGDPGDVGDNPAIGSLPSHDVGVIGNGTPGAGSITLLGADGITVSGNITTHGGYVRISGDSDNGGNGSITLNKNISTEGGNLYVYFGRSPSSETNVATIGGNVTLGTGRLVFGDEVKTANPSAPNLGDSTGIKRLSGLLDLSGNVNFSTPLTMLGGANIRTDGNINFTSTVNFNTGSQSLTLRATNISFAGATLQNSSTANIILEPHDPTTNINLDGNDGIVPSSSFTQLAGVRNLTIGRLDGTGTTTISSSGFAFGATERLTLLNGAIQVDGLLRNTSGTGSVLARAGSTDVTIGSGGAISAPGSGTAVIAAAARNFVNLAGSGALVASGGRWLTYSTDPTADTRGGLTIDFKQYAATYGLTAPAQASGNGHLYTVAPIVGVALTGTTTKVYDGTTAATLALSNFATSGGIDGDDVSQIMAGYTSAAYADRNVGTGKGVTASGLTLGTAQNGAVTVYGYGVGANATGLIGTITPRTVTAQAVAQNRAYDGTVTATATPGFAAGAVIAGDALNVSASGATFADANAGFGKTVTVSGLMLSGTDAANYQLATSTATTTATITRRIVSAILGAQDKVYDGTTAATVAAGFGNGAVIGNDSLAVSGTGTFDTRNVGIGKTVTVSGLTLTGADAGNYQLSATTGTTTAAITQRIISAQFSAQNKVYDGTTAATVGIDFANGGLIAGDSVSATGTGTFDTRNAGTGKTVTVSGLTLSGADAGNYQLSTTAGTTTAAITQRIISALLSAQNKVYDGTTVATIGVDFANGALIAGDSVSATGTGVFDTRDAGTGKTVTVSGVTLTGADAGNYQLSTATGTTTAAITRRIISALLSAQNKVYDGTTVATIGVDFASGALIAGDSVSATGTGVFDTRNAGTGKTVTVSGVTLTGADAGNYQLSATAGTTTAAITQRIISALLSAQNKVYDGTTAAVVGAAFANGVLVAGDSVNVAGTGSFDTRNAGTGKTVTVNGLALSGTDAGNYRLAATTGTTSATIAPRLVTALVTANDKTFDGTVLATLAGSRFDGLIAGDKLTATGSARFDTAAAGLGKVVTVSGLTLTGADSGNYRLASTSAATSADILPRADAATLLAGIVGSPQGANGTAQEAGGTAVAAAAVIGDARRDAGATLVTALPAPSGAAGLVFGNHVVSAAGRTSLLLDEPATAAIRGEPMSIYRSATGTPLNLIGTYVATDGGNTVALQASASGALPPPALRAPVTAVQASAETPAGLLDLSVGEIAPGVLMITVIRDPGDTDAETVALYGLATAKTKLALSVAQIRTVVVSRGAAR</sequence>
<dbReference type="PROSITE" id="PS51318">
    <property type="entry name" value="TAT"/>
    <property type="match status" value="1"/>
</dbReference>
<dbReference type="RefSeq" id="WP_305172048.1">
    <property type="nucleotide sequence ID" value="NZ_JAUUDS010000001.1"/>
</dbReference>
<evidence type="ECO:0000313" key="7">
    <source>
        <dbReference type="Proteomes" id="UP001230685"/>
    </source>
</evidence>
<evidence type="ECO:0000256" key="2">
    <source>
        <dbReference type="ARBA" id="ARBA00022525"/>
    </source>
</evidence>